<protein>
    <recommendedName>
        <fullName evidence="1">SGNH hydrolase-type esterase domain-containing protein</fullName>
    </recommendedName>
</protein>
<dbReference type="Proteomes" id="UP000315017">
    <property type="component" value="Chromosome"/>
</dbReference>
<evidence type="ECO:0000259" key="1">
    <source>
        <dbReference type="Pfam" id="PF13472"/>
    </source>
</evidence>
<dbReference type="Gene3D" id="3.40.50.1110">
    <property type="entry name" value="SGNH hydrolase"/>
    <property type="match status" value="1"/>
</dbReference>
<dbReference type="InterPro" id="IPR036514">
    <property type="entry name" value="SGNH_hydro_sf"/>
</dbReference>
<dbReference type="KEGG" id="aagg:ETAA8_31990"/>
<dbReference type="AlphaFoldDB" id="A0A517YCY7"/>
<sequence length="236" mass="26313">MPLSRSRGHLPTFLCSLTIALVGLWSRPAITSAQAPALPKVLIIGDSISLGYTEPVKALLKERADVRRPKENCQHSANGVKKIDAWLGQEKWDVIHFNFGIWDTHMLDATGALVRDETGKTGLRLRHTPEQYRENLAAILKKMQATKATIVFANTTPIMRYKGSRYEDLTKLNTVAAELMKSNDVAVNDLHSLVLPNAQEWQTADKVHFNKLGNEHLAKQVADSISAALERREKAK</sequence>
<dbReference type="SUPFAM" id="SSF52266">
    <property type="entry name" value="SGNH hydrolase"/>
    <property type="match status" value="1"/>
</dbReference>
<dbReference type="InterPro" id="IPR013830">
    <property type="entry name" value="SGNH_hydro"/>
</dbReference>
<dbReference type="InterPro" id="IPR051532">
    <property type="entry name" value="Ester_Hydrolysis_Enzymes"/>
</dbReference>
<feature type="domain" description="SGNH hydrolase-type esterase" evidence="1">
    <location>
        <begin position="44"/>
        <end position="215"/>
    </location>
</feature>
<reference evidence="2 3" key="1">
    <citation type="submission" date="2019-02" db="EMBL/GenBank/DDBJ databases">
        <title>Deep-cultivation of Planctomycetes and their phenomic and genomic characterization uncovers novel biology.</title>
        <authorList>
            <person name="Wiegand S."/>
            <person name="Jogler M."/>
            <person name="Boedeker C."/>
            <person name="Pinto D."/>
            <person name="Vollmers J."/>
            <person name="Rivas-Marin E."/>
            <person name="Kohn T."/>
            <person name="Peeters S.H."/>
            <person name="Heuer A."/>
            <person name="Rast P."/>
            <person name="Oberbeckmann S."/>
            <person name="Bunk B."/>
            <person name="Jeske O."/>
            <person name="Meyerdierks A."/>
            <person name="Storesund J.E."/>
            <person name="Kallscheuer N."/>
            <person name="Luecker S."/>
            <person name="Lage O.M."/>
            <person name="Pohl T."/>
            <person name="Merkel B.J."/>
            <person name="Hornburger P."/>
            <person name="Mueller R.-W."/>
            <person name="Bruemmer F."/>
            <person name="Labrenz M."/>
            <person name="Spormann A.M."/>
            <person name="Op den Camp H."/>
            <person name="Overmann J."/>
            <person name="Amann R."/>
            <person name="Jetten M.S.M."/>
            <person name="Mascher T."/>
            <person name="Medema M.H."/>
            <person name="Devos D.P."/>
            <person name="Kaster A.-K."/>
            <person name="Ovreas L."/>
            <person name="Rohde M."/>
            <person name="Galperin M.Y."/>
            <person name="Jogler C."/>
        </authorList>
    </citation>
    <scope>NUCLEOTIDE SEQUENCE [LARGE SCALE GENOMIC DNA]</scope>
    <source>
        <strain evidence="2 3">ETA_A8</strain>
    </source>
</reference>
<organism evidence="2 3">
    <name type="scientific">Anatilimnocola aggregata</name>
    <dbReference type="NCBI Taxonomy" id="2528021"/>
    <lineage>
        <taxon>Bacteria</taxon>
        <taxon>Pseudomonadati</taxon>
        <taxon>Planctomycetota</taxon>
        <taxon>Planctomycetia</taxon>
        <taxon>Pirellulales</taxon>
        <taxon>Pirellulaceae</taxon>
        <taxon>Anatilimnocola</taxon>
    </lineage>
</organism>
<evidence type="ECO:0000313" key="3">
    <source>
        <dbReference type="Proteomes" id="UP000315017"/>
    </source>
</evidence>
<dbReference type="Pfam" id="PF13472">
    <property type="entry name" value="Lipase_GDSL_2"/>
    <property type="match status" value="1"/>
</dbReference>
<dbReference type="GO" id="GO:0004622">
    <property type="term" value="F:phosphatidylcholine lysophospholipase activity"/>
    <property type="evidence" value="ECO:0007669"/>
    <property type="project" value="TreeGrafter"/>
</dbReference>
<name>A0A517YCY7_9BACT</name>
<dbReference type="CDD" id="cd00229">
    <property type="entry name" value="SGNH_hydrolase"/>
    <property type="match status" value="1"/>
</dbReference>
<dbReference type="PANTHER" id="PTHR30383:SF26">
    <property type="entry name" value="SGNH HYDROLASE-TYPE ESTERASE DOMAIN-CONTAINING PROTEIN"/>
    <property type="match status" value="1"/>
</dbReference>
<keyword evidence="3" id="KW-1185">Reference proteome</keyword>
<gene>
    <name evidence="2" type="ORF">ETAA8_31990</name>
</gene>
<proteinExistence type="predicted"/>
<dbReference type="OrthoDB" id="9815670at2"/>
<evidence type="ECO:0000313" key="2">
    <source>
        <dbReference type="EMBL" id="QDU28106.1"/>
    </source>
</evidence>
<dbReference type="EMBL" id="CP036274">
    <property type="protein sequence ID" value="QDU28106.1"/>
    <property type="molecule type" value="Genomic_DNA"/>
</dbReference>
<dbReference type="RefSeq" id="WP_145089841.1">
    <property type="nucleotide sequence ID" value="NZ_CP036274.1"/>
</dbReference>
<accession>A0A517YCY7</accession>
<dbReference type="PANTHER" id="PTHR30383">
    <property type="entry name" value="THIOESTERASE 1/PROTEASE 1/LYSOPHOSPHOLIPASE L1"/>
    <property type="match status" value="1"/>
</dbReference>